<dbReference type="EMBL" id="CP060436">
    <property type="protein sequence ID" value="QPM89034.1"/>
    <property type="molecule type" value="Genomic_DNA"/>
</dbReference>
<dbReference type="Proteomes" id="UP000283786">
    <property type="component" value="Chromosome"/>
</dbReference>
<dbReference type="RefSeq" id="WP_196222818.1">
    <property type="nucleotide sequence ID" value="NZ_CP060436.1"/>
</dbReference>
<evidence type="ECO:0000313" key="1">
    <source>
        <dbReference type="EMBL" id="QPM89034.1"/>
    </source>
</evidence>
<proteinExistence type="predicted"/>
<keyword evidence="2" id="KW-1185">Reference proteome</keyword>
<organism evidence="1 2">
    <name type="scientific">Pseudooceanicola algae</name>
    <dbReference type="NCBI Taxonomy" id="1537215"/>
    <lineage>
        <taxon>Bacteria</taxon>
        <taxon>Pseudomonadati</taxon>
        <taxon>Pseudomonadota</taxon>
        <taxon>Alphaproteobacteria</taxon>
        <taxon>Rhodobacterales</taxon>
        <taxon>Paracoccaceae</taxon>
        <taxon>Pseudooceanicola</taxon>
    </lineage>
</organism>
<name>A0A418SEX4_9RHOB</name>
<dbReference type="AlphaFoldDB" id="A0A418SEX4"/>
<reference evidence="1 2" key="1">
    <citation type="submission" date="2020-08" db="EMBL/GenBank/DDBJ databases">
        <title>Genome sequence of Rhodobacteraceae bacterium Lw-13e.</title>
        <authorList>
            <person name="Poehlein A."/>
            <person name="Wolter L."/>
            <person name="Daniel R."/>
            <person name="Brinkhoff T."/>
        </authorList>
    </citation>
    <scope>NUCLEOTIDE SEQUENCE [LARGE SCALE GENOMIC DNA]</scope>
    <source>
        <strain evidence="1 2">Lw-13e</strain>
    </source>
</reference>
<evidence type="ECO:0000313" key="2">
    <source>
        <dbReference type="Proteomes" id="UP000283786"/>
    </source>
</evidence>
<sequence>MRHPHARPALNIPALTALTLLIATPLLAQQAMTAQEFDSYSQGKTFYYGSGGQPYGIEEYLPGRRVRWSFLDGQCKDGTWYEQNGEICFVYEDQSAPQCWLFFNGPDGMTASFQSDEVGTELYEIENTPEPLQCMGPEVGV</sequence>
<accession>A0A418SEX4</accession>
<protein>
    <recommendedName>
        <fullName evidence="3">DUF995 domain-containing protein</fullName>
    </recommendedName>
</protein>
<dbReference type="KEGG" id="palw:PSAL_002430"/>
<evidence type="ECO:0008006" key="3">
    <source>
        <dbReference type="Google" id="ProtNLM"/>
    </source>
</evidence>
<gene>
    <name evidence="1" type="ORF">PSAL_002430</name>
</gene>